<dbReference type="Pfam" id="PF02515">
    <property type="entry name" value="CoA_transf_3"/>
    <property type="match status" value="1"/>
</dbReference>
<reference evidence="3" key="1">
    <citation type="journal article" date="2017" name="Acta Aliment.">
        <title>Plant polysaccharide degrading enzyme system of Thermpbifida cellulosilytica TB100 revealed by de novo genome project data.</title>
        <authorList>
            <person name="Toth A."/>
            <person name="Baka E."/>
            <person name="Luzics S."/>
            <person name="Bata-Vidacs I."/>
            <person name="Nagy I."/>
            <person name="Balint B."/>
            <person name="Herceg R."/>
            <person name="Olasz F."/>
            <person name="Wilk T."/>
            <person name="Nagy T."/>
            <person name="Kriszt B."/>
            <person name="Nagy I."/>
            <person name="Kukolya J."/>
        </authorList>
    </citation>
    <scope>NUCLEOTIDE SEQUENCE [LARGE SCALE GENOMIC DNA]</scope>
    <source>
        <strain evidence="3">TB100</strain>
    </source>
</reference>
<dbReference type="InterPro" id="IPR050483">
    <property type="entry name" value="CoA-transferase_III_domain"/>
</dbReference>
<accession>A0A147KEG5</accession>
<dbReference type="PANTHER" id="PTHR48207:SF3">
    <property type="entry name" value="SUCCINATE--HYDROXYMETHYLGLUTARATE COA-TRANSFERASE"/>
    <property type="match status" value="1"/>
</dbReference>
<gene>
    <name evidence="2" type="ORF">AC529_16315</name>
</gene>
<evidence type="ECO:0000313" key="2">
    <source>
        <dbReference type="EMBL" id="KUP95675.1"/>
    </source>
</evidence>
<organism evidence="2 3">
    <name type="scientific">Thermobifida cellulosilytica TB100</name>
    <dbReference type="NCBI Taxonomy" id="665004"/>
    <lineage>
        <taxon>Bacteria</taxon>
        <taxon>Bacillati</taxon>
        <taxon>Actinomycetota</taxon>
        <taxon>Actinomycetes</taxon>
        <taxon>Streptosporangiales</taxon>
        <taxon>Nocardiopsidaceae</taxon>
        <taxon>Thermobifida</taxon>
    </lineage>
</organism>
<dbReference type="EMBL" id="LGEM01000115">
    <property type="protein sequence ID" value="KUP95675.1"/>
    <property type="molecule type" value="Genomic_DNA"/>
</dbReference>
<dbReference type="STRING" id="665004.AC529_16315"/>
<evidence type="ECO:0000256" key="1">
    <source>
        <dbReference type="ARBA" id="ARBA00022679"/>
    </source>
</evidence>
<dbReference type="OrthoDB" id="4251672at2"/>
<dbReference type="GO" id="GO:0008410">
    <property type="term" value="F:CoA-transferase activity"/>
    <property type="evidence" value="ECO:0007669"/>
    <property type="project" value="TreeGrafter"/>
</dbReference>
<dbReference type="Proteomes" id="UP000074382">
    <property type="component" value="Unassembled WGS sequence"/>
</dbReference>
<comment type="caution">
    <text evidence="2">The sequence shown here is derived from an EMBL/GenBank/DDBJ whole genome shotgun (WGS) entry which is preliminary data.</text>
</comment>
<sequence length="412" mass="42632">MTGSPCAGPAAPLAGVRVADLSRVLAGPYATMLLADMGADVVKVEHPERGDDTRSWGPPWAGDQAAYYLALNRGKRSLAVDLKDPDGLAAVRALCARADVVVQNFRPGTAERLGLGYADVAADNPGAVYCSVSGFGPGHVRPDRPGFDVVVQGESGLMSTTGEPDTGPTRIGVPLADVLTGLNAAAAVCAALVRRAATGRGGHVQVSLLNSALSGLVQVGQSALVTGVEPERTGHAHAAIVPYQTFPTADGELVVAAGNDELYRKLCAVLGRPDLAEDPRFRRNADRVAHREALVAEITAALAARGAEEWSALLTDAGVPVGKVRGVLEAIRTADASGDEPTLTVAHPVLGDLELVRPGFRFADRGPGPGPRVLPPPLLGQHSTEVLEELGLSAEQIAALLERGAVVQHPVR</sequence>
<keyword evidence="1 2" id="KW-0808">Transferase</keyword>
<keyword evidence="3" id="KW-1185">Reference proteome</keyword>
<dbReference type="RefSeq" id="WP_068757011.1">
    <property type="nucleotide sequence ID" value="NZ_KQ950183.1"/>
</dbReference>
<name>A0A147KEG5_THECS</name>
<dbReference type="InterPro" id="IPR003673">
    <property type="entry name" value="CoA-Trfase_fam_III"/>
</dbReference>
<dbReference type="AlphaFoldDB" id="A0A147KEG5"/>
<dbReference type="InterPro" id="IPR044855">
    <property type="entry name" value="CoA-Trfase_III_dom3_sf"/>
</dbReference>
<proteinExistence type="predicted"/>
<dbReference type="InterPro" id="IPR023606">
    <property type="entry name" value="CoA-Trfase_III_dom_1_sf"/>
</dbReference>
<evidence type="ECO:0000313" key="3">
    <source>
        <dbReference type="Proteomes" id="UP000074382"/>
    </source>
</evidence>
<dbReference type="PATRIC" id="fig|665004.4.peg.2852"/>
<dbReference type="PANTHER" id="PTHR48207">
    <property type="entry name" value="SUCCINATE--HYDROXYMETHYLGLUTARATE COA-TRANSFERASE"/>
    <property type="match status" value="1"/>
</dbReference>
<protein>
    <submittedName>
        <fullName evidence="2">Formyl-CoA transferase</fullName>
    </submittedName>
</protein>
<dbReference type="SUPFAM" id="SSF89796">
    <property type="entry name" value="CoA-transferase family III (CaiB/BaiF)"/>
    <property type="match status" value="1"/>
</dbReference>
<dbReference type="Gene3D" id="3.40.50.10540">
    <property type="entry name" value="Crotonobetainyl-coa:carnitine coa-transferase, domain 1"/>
    <property type="match status" value="1"/>
</dbReference>
<dbReference type="Gene3D" id="3.30.1540.10">
    <property type="entry name" value="formyl-coa transferase, domain 3"/>
    <property type="match status" value="1"/>
</dbReference>